<gene>
    <name evidence="2" type="ORF">AKO1_004515</name>
</gene>
<evidence type="ECO:0000313" key="2">
    <source>
        <dbReference type="EMBL" id="KAL0483906.1"/>
    </source>
</evidence>
<evidence type="ECO:0000313" key="3">
    <source>
        <dbReference type="Proteomes" id="UP001431209"/>
    </source>
</evidence>
<organism evidence="2 3">
    <name type="scientific">Acrasis kona</name>
    <dbReference type="NCBI Taxonomy" id="1008807"/>
    <lineage>
        <taxon>Eukaryota</taxon>
        <taxon>Discoba</taxon>
        <taxon>Heterolobosea</taxon>
        <taxon>Tetramitia</taxon>
        <taxon>Eutetramitia</taxon>
        <taxon>Acrasidae</taxon>
        <taxon>Acrasis</taxon>
    </lineage>
</organism>
<accession>A0AAW2Z592</accession>
<keyword evidence="1" id="KW-0812">Transmembrane</keyword>
<keyword evidence="1" id="KW-0472">Membrane</keyword>
<sequence length="142" mass="15713">MTTDYTNSTLNSDGVGFSYDASRDSTLSAAYINNVTVIIETYYIANRFAITSGQDVYIEVDFENFYYSESGGSVALNKGLIAILFLGGGFLCILCTCCTIAFVMCCVYYGKISYFEKDLNWGALFPKDELEDLEDVMVEGRG</sequence>
<reference evidence="2 3" key="1">
    <citation type="submission" date="2024-03" db="EMBL/GenBank/DDBJ databases">
        <title>The Acrasis kona genome and developmental transcriptomes reveal deep origins of eukaryotic multicellular pathways.</title>
        <authorList>
            <person name="Sheikh S."/>
            <person name="Fu C.-J."/>
            <person name="Brown M.W."/>
            <person name="Baldauf S.L."/>
        </authorList>
    </citation>
    <scope>NUCLEOTIDE SEQUENCE [LARGE SCALE GENOMIC DNA]</scope>
    <source>
        <strain evidence="2 3">ATCC MYA-3509</strain>
    </source>
</reference>
<dbReference type="EMBL" id="JAOPGA020001001">
    <property type="protein sequence ID" value="KAL0483906.1"/>
    <property type="molecule type" value="Genomic_DNA"/>
</dbReference>
<name>A0AAW2Z592_9EUKA</name>
<dbReference type="AlphaFoldDB" id="A0AAW2Z592"/>
<keyword evidence="3" id="KW-1185">Reference proteome</keyword>
<protein>
    <submittedName>
        <fullName evidence="2">Aats-ala</fullName>
    </submittedName>
</protein>
<keyword evidence="1" id="KW-1133">Transmembrane helix</keyword>
<proteinExistence type="predicted"/>
<feature type="transmembrane region" description="Helical" evidence="1">
    <location>
        <begin position="80"/>
        <end position="109"/>
    </location>
</feature>
<dbReference type="Proteomes" id="UP001431209">
    <property type="component" value="Unassembled WGS sequence"/>
</dbReference>
<comment type="caution">
    <text evidence="2">The sequence shown here is derived from an EMBL/GenBank/DDBJ whole genome shotgun (WGS) entry which is preliminary data.</text>
</comment>
<evidence type="ECO:0000256" key="1">
    <source>
        <dbReference type="SAM" id="Phobius"/>
    </source>
</evidence>